<dbReference type="PANTHER" id="PTHR21666">
    <property type="entry name" value="PEPTIDASE-RELATED"/>
    <property type="match status" value="1"/>
</dbReference>
<dbReference type="Proteomes" id="UP000321204">
    <property type="component" value="Chromosome"/>
</dbReference>
<dbReference type="CDD" id="cd12797">
    <property type="entry name" value="M23_peptidase"/>
    <property type="match status" value="1"/>
</dbReference>
<dbReference type="GO" id="GO:0004222">
    <property type="term" value="F:metalloendopeptidase activity"/>
    <property type="evidence" value="ECO:0007669"/>
    <property type="project" value="TreeGrafter"/>
</dbReference>
<keyword evidence="1" id="KW-0732">Signal</keyword>
<organism evidence="3 4">
    <name type="scientific">Flavisolibacter ginsenosidimutans</name>
    <dbReference type="NCBI Taxonomy" id="661481"/>
    <lineage>
        <taxon>Bacteria</taxon>
        <taxon>Pseudomonadati</taxon>
        <taxon>Bacteroidota</taxon>
        <taxon>Chitinophagia</taxon>
        <taxon>Chitinophagales</taxon>
        <taxon>Chitinophagaceae</taxon>
        <taxon>Flavisolibacter</taxon>
    </lineage>
</organism>
<name>A0A5B8UL77_9BACT</name>
<dbReference type="PROSITE" id="PS51257">
    <property type="entry name" value="PROKAR_LIPOPROTEIN"/>
    <property type="match status" value="1"/>
</dbReference>
<feature type="domain" description="M23ase beta-sheet core" evidence="2">
    <location>
        <begin position="65"/>
        <end position="161"/>
    </location>
</feature>
<reference evidence="3 4" key="1">
    <citation type="journal article" date="2015" name="Int. J. Syst. Evol. Microbiol.">
        <title>Flavisolibacter ginsenosidimutans sp. nov., with ginsenoside-converting activity isolated from soil used for cultivating ginseng.</title>
        <authorList>
            <person name="Zhao Y."/>
            <person name="Liu Q."/>
            <person name="Kang M.S."/>
            <person name="Jin F."/>
            <person name="Yu H."/>
            <person name="Im W.T."/>
        </authorList>
    </citation>
    <scope>NUCLEOTIDE SEQUENCE [LARGE SCALE GENOMIC DNA]</scope>
    <source>
        <strain evidence="3 4">Gsoil 636</strain>
    </source>
</reference>
<dbReference type="RefSeq" id="WP_146789484.1">
    <property type="nucleotide sequence ID" value="NZ_BAABIO010000003.1"/>
</dbReference>
<evidence type="ECO:0000313" key="4">
    <source>
        <dbReference type="Proteomes" id="UP000321204"/>
    </source>
</evidence>
<feature type="signal peptide" evidence="1">
    <location>
        <begin position="1"/>
        <end position="16"/>
    </location>
</feature>
<dbReference type="AlphaFoldDB" id="A0A5B8UL77"/>
<dbReference type="Gene3D" id="2.70.70.10">
    <property type="entry name" value="Glucose Permease (Domain IIA)"/>
    <property type="match status" value="1"/>
</dbReference>
<dbReference type="SUPFAM" id="SSF51261">
    <property type="entry name" value="Duplicated hybrid motif"/>
    <property type="match status" value="1"/>
</dbReference>
<sequence>MKVFVLLLFAALSSCAVLQSNEFISRAVILAGNHNNVYFLPYESGTAHYVVQGYESLFSHHGDFAIDFKMKPGTKVMAARSGVVVFVRQSTARGGVGKRYAGTGNGVTVKHSDCSFAHYWHLQQNGALVSVGDSVEQGQCIGLSGSTGFSAFPHLHFEVTRALQKKRTSFPVPFLTEKGAKFLQPLRRYKAM</sequence>
<evidence type="ECO:0000256" key="1">
    <source>
        <dbReference type="SAM" id="SignalP"/>
    </source>
</evidence>
<evidence type="ECO:0000259" key="2">
    <source>
        <dbReference type="Pfam" id="PF01551"/>
    </source>
</evidence>
<gene>
    <name evidence="3" type="ORF">FSB75_15845</name>
</gene>
<dbReference type="EMBL" id="CP042433">
    <property type="protein sequence ID" value="QEC57308.1"/>
    <property type="molecule type" value="Genomic_DNA"/>
</dbReference>
<dbReference type="InterPro" id="IPR050570">
    <property type="entry name" value="Cell_wall_metabolism_enzyme"/>
</dbReference>
<proteinExistence type="predicted"/>
<dbReference type="Pfam" id="PF01551">
    <property type="entry name" value="Peptidase_M23"/>
    <property type="match status" value="1"/>
</dbReference>
<dbReference type="OrthoDB" id="9809488at2"/>
<evidence type="ECO:0000313" key="3">
    <source>
        <dbReference type="EMBL" id="QEC57308.1"/>
    </source>
</evidence>
<dbReference type="KEGG" id="fgg:FSB75_15845"/>
<protein>
    <submittedName>
        <fullName evidence="3">M23 family metallopeptidase</fullName>
    </submittedName>
</protein>
<dbReference type="InterPro" id="IPR016047">
    <property type="entry name" value="M23ase_b-sheet_dom"/>
</dbReference>
<keyword evidence="4" id="KW-1185">Reference proteome</keyword>
<dbReference type="InterPro" id="IPR011055">
    <property type="entry name" value="Dup_hybrid_motif"/>
</dbReference>
<dbReference type="PANTHER" id="PTHR21666:SF270">
    <property type="entry name" value="MUREIN HYDROLASE ACTIVATOR ENVC"/>
    <property type="match status" value="1"/>
</dbReference>
<feature type="chain" id="PRO_5022704708" evidence="1">
    <location>
        <begin position="17"/>
        <end position="192"/>
    </location>
</feature>
<accession>A0A5B8UL77</accession>